<organism evidence="3 4">
    <name type="scientific">Billgrantia gudaonensis</name>
    <dbReference type="NCBI Taxonomy" id="376427"/>
    <lineage>
        <taxon>Bacteria</taxon>
        <taxon>Pseudomonadati</taxon>
        <taxon>Pseudomonadota</taxon>
        <taxon>Gammaproteobacteria</taxon>
        <taxon>Oceanospirillales</taxon>
        <taxon>Halomonadaceae</taxon>
        <taxon>Billgrantia</taxon>
    </lineage>
</organism>
<dbReference type="RefSeq" id="WP_089687176.1">
    <property type="nucleotide sequence ID" value="NZ_FNES01000012.1"/>
</dbReference>
<keyword evidence="1" id="KW-0472">Membrane</keyword>
<gene>
    <name evidence="3" type="ORF">SAMN04487954_11231</name>
</gene>
<dbReference type="SUPFAM" id="SSF53649">
    <property type="entry name" value="Alkaline phosphatase-like"/>
    <property type="match status" value="1"/>
</dbReference>
<accession>A0A1G8ZII2</accession>
<evidence type="ECO:0000313" key="4">
    <source>
        <dbReference type="Proteomes" id="UP000198525"/>
    </source>
</evidence>
<dbReference type="AlphaFoldDB" id="A0A1G8ZII2"/>
<name>A0A1G8ZII2_9GAMM</name>
<dbReference type="Pfam" id="PF00884">
    <property type="entry name" value="Sulfatase"/>
    <property type="match status" value="1"/>
</dbReference>
<evidence type="ECO:0000259" key="2">
    <source>
        <dbReference type="Pfam" id="PF00884"/>
    </source>
</evidence>
<dbReference type="OrthoDB" id="1376015at2"/>
<protein>
    <recommendedName>
        <fullName evidence="2">Sulfatase N-terminal domain-containing protein</fullName>
    </recommendedName>
</protein>
<dbReference type="InterPro" id="IPR017850">
    <property type="entry name" value="Alkaline_phosphatase_core_sf"/>
</dbReference>
<feature type="transmembrane region" description="Helical" evidence="1">
    <location>
        <begin position="144"/>
        <end position="161"/>
    </location>
</feature>
<dbReference type="InterPro" id="IPR000917">
    <property type="entry name" value="Sulfatase_N"/>
</dbReference>
<dbReference type="STRING" id="376427.SAMN04487954_11231"/>
<feature type="transmembrane region" description="Helical" evidence="1">
    <location>
        <begin position="31"/>
        <end position="47"/>
    </location>
</feature>
<feature type="transmembrane region" description="Helical" evidence="1">
    <location>
        <begin position="99"/>
        <end position="123"/>
    </location>
</feature>
<reference evidence="3 4" key="1">
    <citation type="submission" date="2016-10" db="EMBL/GenBank/DDBJ databases">
        <authorList>
            <person name="de Groot N.N."/>
        </authorList>
    </citation>
    <scope>NUCLEOTIDE SEQUENCE [LARGE SCALE GENOMIC DNA]</scope>
    <source>
        <strain evidence="3 4">CGMCC 1.6133</strain>
    </source>
</reference>
<keyword evidence="4" id="KW-1185">Reference proteome</keyword>
<keyword evidence="1" id="KW-0812">Transmembrane</keyword>
<dbReference type="Proteomes" id="UP000198525">
    <property type="component" value="Unassembled WGS sequence"/>
</dbReference>
<evidence type="ECO:0000256" key="1">
    <source>
        <dbReference type="SAM" id="Phobius"/>
    </source>
</evidence>
<proteinExistence type="predicted"/>
<feature type="domain" description="Sulfatase N-terminal" evidence="2">
    <location>
        <begin position="216"/>
        <end position="460"/>
    </location>
</feature>
<feature type="transmembrane region" description="Helical" evidence="1">
    <location>
        <begin position="54"/>
        <end position="79"/>
    </location>
</feature>
<evidence type="ECO:0000313" key="3">
    <source>
        <dbReference type="EMBL" id="SDK14838.1"/>
    </source>
</evidence>
<dbReference type="Gene3D" id="3.40.720.10">
    <property type="entry name" value="Alkaline Phosphatase, subunit A"/>
    <property type="match status" value="1"/>
</dbReference>
<dbReference type="EMBL" id="FNES01000012">
    <property type="protein sequence ID" value="SDK14838.1"/>
    <property type="molecule type" value="Genomic_DNA"/>
</dbReference>
<keyword evidence="1" id="KW-1133">Transmembrane helix</keyword>
<sequence>MRPVLTAVLLLDALLLVPLWLRYGEPGTRWVALEALLVVAVLALLPARAASRRLAWSLTALVLLGVLVGLGDAATYQALGRSLNLYFDWPLLRSVFDLLAGSLGALLALLAIPAGMAALVLLVGWLGRALSALPGTARFGSTRWLAGGVAVASAALIVAQWQHARPLVVTRTPLVDTFGFQVRQLIDTHRARRAFAETLAERPGEARPLPGLAGRDVLLVFVESYGVSALEQPRYAEVVGQRLRQMEPRLAGAGLAAVSGTLAAPVRGGQSWLSHATVLSGLRIDNDLWYRLLLDSERPTLVDDFRATGHHTLAVMPAITRAWPEGEAYGFDALYPAKALGYEGPALNWVTMPDQYTLHRFQQALRPVDSPVFAQIALISSHAPWTPILPVLEDWQSVGDGRVFARWADAGEAPETLWQDTRRVREHYARAVAYSLETSLEWIAEHVGNDGLVILLGDHQSAPLITGDAASDGVPVHVIAADPALLAPFRARGFVPGLLPPQRDSHPGMDRLRDWLHEEFGS</sequence>